<accession>A0AAW1MSJ4</accession>
<dbReference type="AlphaFoldDB" id="A0AAW1MSJ4"/>
<evidence type="ECO:0000256" key="1">
    <source>
        <dbReference type="SAM" id="Coils"/>
    </source>
</evidence>
<evidence type="ECO:0000313" key="5">
    <source>
        <dbReference type="Proteomes" id="UP001443914"/>
    </source>
</evidence>
<evidence type="ECO:0000256" key="3">
    <source>
        <dbReference type="SAM" id="Phobius"/>
    </source>
</evidence>
<dbReference type="PANTHER" id="PTHR33740">
    <property type="entry name" value="GPI-ANCHORED ADHESIN-LIKE PROTEIN"/>
    <property type="match status" value="1"/>
</dbReference>
<sequence length="553" mass="62424">MSTTSLIPHTSLSPLTVNRRPLSSPRRRITFRRPTAVVYASSHLSWLFPGDDHRLDADDFRGWLLLQPPPSPLTKTSGFPTFLVAGIGTSVALLLAAIAHFSFSKKGFRLSLRSPSSSLSSPVALEAEETRSVEFDAATSEQETEDETDVVESPDVVIEPVTLEKHQPQIIIASADSSQQEAVHVLKKLKIMDEDVKADALCTRRDYARWLVRASSLLERNPKYKVSTAVTLAGSFISAYEDMPFVDQDFDSIQALAEAGVVSSKLSSKHNLDGCFNFFPGRFISRKDLIEWRAQLEYDFAATRNQEILKQKVNLLDVREISADEEPGLFMDVLAGDNSLLRRVFGQIRRLQPNKPSTIAQAAVALTSGRMTEAIQNELLRLEAEESSRKVAKEEIKQELLDRGDIESYWSQKIQEEKARGAELEQLYMDAINNLEQEKIVQENAFSGLLRERAAMDCQKQLLNRLKEEVSELSEKLISERAQQVAEEENVRSLSYELQIKNEGVLDAKSVLEAEIEALRILRSWIEDEARKSEARSKVLEDVGRRWRSDRQF</sequence>
<reference evidence="4" key="1">
    <citation type="submission" date="2024-03" db="EMBL/GenBank/DDBJ databases">
        <title>WGS assembly of Saponaria officinalis var. Norfolk2.</title>
        <authorList>
            <person name="Jenkins J."/>
            <person name="Shu S."/>
            <person name="Grimwood J."/>
            <person name="Barry K."/>
            <person name="Goodstein D."/>
            <person name="Schmutz J."/>
            <person name="Leebens-Mack J."/>
            <person name="Osbourn A."/>
        </authorList>
    </citation>
    <scope>NUCLEOTIDE SEQUENCE [LARGE SCALE GENOMIC DNA]</scope>
    <source>
        <strain evidence="4">JIC</strain>
    </source>
</reference>
<dbReference type="PANTHER" id="PTHR33740:SF1">
    <property type="entry name" value="SLH DOMAIN PROTEIN"/>
    <property type="match status" value="1"/>
</dbReference>
<evidence type="ECO:0000313" key="4">
    <source>
        <dbReference type="EMBL" id="KAK9750541.1"/>
    </source>
</evidence>
<keyword evidence="1" id="KW-0175">Coiled coil</keyword>
<keyword evidence="3" id="KW-0472">Membrane</keyword>
<proteinExistence type="predicted"/>
<feature type="coiled-coil region" evidence="1">
    <location>
        <begin position="375"/>
        <end position="483"/>
    </location>
</feature>
<feature type="region of interest" description="Disordered" evidence="2">
    <location>
        <begin position="130"/>
        <end position="151"/>
    </location>
</feature>
<comment type="caution">
    <text evidence="4">The sequence shown here is derived from an EMBL/GenBank/DDBJ whole genome shotgun (WGS) entry which is preliminary data.</text>
</comment>
<keyword evidence="3" id="KW-0812">Transmembrane</keyword>
<protein>
    <recommendedName>
        <fullName evidence="6">SLH domain-containing protein</fullName>
    </recommendedName>
</protein>
<evidence type="ECO:0008006" key="6">
    <source>
        <dbReference type="Google" id="ProtNLM"/>
    </source>
</evidence>
<dbReference type="Proteomes" id="UP001443914">
    <property type="component" value="Unassembled WGS sequence"/>
</dbReference>
<evidence type="ECO:0000256" key="2">
    <source>
        <dbReference type="SAM" id="MobiDB-lite"/>
    </source>
</evidence>
<keyword evidence="3" id="KW-1133">Transmembrane helix</keyword>
<name>A0AAW1MSJ4_SAPOF</name>
<dbReference type="EMBL" id="JBDFQZ010000002">
    <property type="protein sequence ID" value="KAK9750541.1"/>
    <property type="molecule type" value="Genomic_DNA"/>
</dbReference>
<feature type="transmembrane region" description="Helical" evidence="3">
    <location>
        <begin position="79"/>
        <end position="103"/>
    </location>
</feature>
<keyword evidence="5" id="KW-1185">Reference proteome</keyword>
<organism evidence="4 5">
    <name type="scientific">Saponaria officinalis</name>
    <name type="common">Common soapwort</name>
    <name type="synonym">Lychnis saponaria</name>
    <dbReference type="NCBI Taxonomy" id="3572"/>
    <lineage>
        <taxon>Eukaryota</taxon>
        <taxon>Viridiplantae</taxon>
        <taxon>Streptophyta</taxon>
        <taxon>Embryophyta</taxon>
        <taxon>Tracheophyta</taxon>
        <taxon>Spermatophyta</taxon>
        <taxon>Magnoliopsida</taxon>
        <taxon>eudicotyledons</taxon>
        <taxon>Gunneridae</taxon>
        <taxon>Pentapetalae</taxon>
        <taxon>Caryophyllales</taxon>
        <taxon>Caryophyllaceae</taxon>
        <taxon>Caryophylleae</taxon>
        <taxon>Saponaria</taxon>
    </lineage>
</organism>
<feature type="compositionally biased region" description="Acidic residues" evidence="2">
    <location>
        <begin position="142"/>
        <end position="151"/>
    </location>
</feature>
<gene>
    <name evidence="4" type="ORF">RND81_02G203900</name>
</gene>